<name>A0A2M3ZTH0_9DIPT</name>
<accession>A0A2M3ZTH0</accession>
<reference evidence="1" key="1">
    <citation type="submission" date="2018-01" db="EMBL/GenBank/DDBJ databases">
        <title>An insight into the sialome of Amazonian anophelines.</title>
        <authorList>
            <person name="Ribeiro J.M."/>
            <person name="Scarpassa V."/>
            <person name="Calvo E."/>
        </authorList>
    </citation>
    <scope>NUCLEOTIDE SEQUENCE</scope>
    <source>
        <tissue evidence="1">Salivary glands</tissue>
    </source>
</reference>
<dbReference type="AlphaFoldDB" id="A0A2M3ZTH0"/>
<organism evidence="1">
    <name type="scientific">Anopheles braziliensis</name>
    <dbReference type="NCBI Taxonomy" id="58242"/>
    <lineage>
        <taxon>Eukaryota</taxon>
        <taxon>Metazoa</taxon>
        <taxon>Ecdysozoa</taxon>
        <taxon>Arthropoda</taxon>
        <taxon>Hexapoda</taxon>
        <taxon>Insecta</taxon>
        <taxon>Pterygota</taxon>
        <taxon>Neoptera</taxon>
        <taxon>Endopterygota</taxon>
        <taxon>Diptera</taxon>
        <taxon>Nematocera</taxon>
        <taxon>Culicoidea</taxon>
        <taxon>Culicidae</taxon>
        <taxon>Anophelinae</taxon>
        <taxon>Anopheles</taxon>
    </lineage>
</organism>
<evidence type="ECO:0000313" key="1">
    <source>
        <dbReference type="EMBL" id="MBW31792.1"/>
    </source>
</evidence>
<dbReference type="EMBL" id="GGFM01011041">
    <property type="protein sequence ID" value="MBW31792.1"/>
    <property type="molecule type" value="Transcribed_RNA"/>
</dbReference>
<proteinExistence type="predicted"/>
<sequence>MLISLSLLFEFVNTLYYRFGDIRHKRYMRSLLFCKPYVFLHNCKYDLLRHKMFFFSNSSGMLHQTLHVHVAGKTRNIFHKPATNPYSVDECTKLN</sequence>
<protein>
    <submittedName>
        <fullName evidence="1">Putative secreted peptide</fullName>
    </submittedName>
</protein>